<dbReference type="Proteomes" id="UP000237271">
    <property type="component" value="Unassembled WGS sequence"/>
</dbReference>
<sequence length="79" mass="9046">MALKYEEGSDLATFIYDLESAMTAAAGSTNSVLSVEQKSLYLYYSRPTDWKPELAVWKGSRKYIPYEDLKRNIETKSPE</sequence>
<comment type="caution">
    <text evidence="1">The sequence shown here is derived from an EMBL/GenBank/DDBJ whole genome shotgun (WGS) entry which is preliminary data.</text>
</comment>
<evidence type="ECO:0000313" key="2">
    <source>
        <dbReference type="Proteomes" id="UP000237271"/>
    </source>
</evidence>
<name>A0A2P4YD86_9STRA</name>
<reference evidence="1 2" key="1">
    <citation type="journal article" date="2017" name="Genome Biol. Evol.">
        <title>Phytophthora megakarya and P. palmivora, closely related causal agents of cacao black pod rot, underwent increases in genome sizes and gene numbers by different mechanisms.</title>
        <authorList>
            <person name="Ali S.S."/>
            <person name="Shao J."/>
            <person name="Lary D.J."/>
            <person name="Kronmiller B."/>
            <person name="Shen D."/>
            <person name="Strem M.D."/>
            <person name="Amoako-Attah I."/>
            <person name="Akrofi A.Y."/>
            <person name="Begoude B.A."/>
            <person name="Ten Hoopen G.M."/>
            <person name="Coulibaly K."/>
            <person name="Kebe B.I."/>
            <person name="Melnick R.L."/>
            <person name="Guiltinan M.J."/>
            <person name="Tyler B.M."/>
            <person name="Meinhardt L.W."/>
            <person name="Bailey B.A."/>
        </authorList>
    </citation>
    <scope>NUCLEOTIDE SEQUENCE [LARGE SCALE GENOMIC DNA]</scope>
    <source>
        <strain evidence="2">sbr112.9</strain>
    </source>
</reference>
<keyword evidence="2" id="KW-1185">Reference proteome</keyword>
<protein>
    <submittedName>
        <fullName evidence="1">Uncharacterized protein</fullName>
    </submittedName>
</protein>
<dbReference type="AlphaFoldDB" id="A0A2P4YD86"/>
<gene>
    <name evidence="1" type="ORF">PHPALM_7080</name>
</gene>
<organism evidence="1 2">
    <name type="scientific">Phytophthora palmivora</name>
    <dbReference type="NCBI Taxonomy" id="4796"/>
    <lineage>
        <taxon>Eukaryota</taxon>
        <taxon>Sar</taxon>
        <taxon>Stramenopiles</taxon>
        <taxon>Oomycota</taxon>
        <taxon>Peronosporomycetes</taxon>
        <taxon>Peronosporales</taxon>
        <taxon>Peronosporaceae</taxon>
        <taxon>Phytophthora</taxon>
    </lineage>
</organism>
<proteinExistence type="predicted"/>
<evidence type="ECO:0000313" key="1">
    <source>
        <dbReference type="EMBL" id="POM75770.1"/>
    </source>
</evidence>
<dbReference type="OrthoDB" id="126665at2759"/>
<dbReference type="EMBL" id="NCKW01003657">
    <property type="protein sequence ID" value="POM75770.1"/>
    <property type="molecule type" value="Genomic_DNA"/>
</dbReference>
<accession>A0A2P4YD86</accession>